<evidence type="ECO:0000256" key="1">
    <source>
        <dbReference type="SAM" id="MobiDB-lite"/>
    </source>
</evidence>
<evidence type="ECO:0000313" key="2">
    <source>
        <dbReference type="EMBL" id="KAK8388545.1"/>
    </source>
</evidence>
<comment type="caution">
    <text evidence="2">The sequence shown here is derived from an EMBL/GenBank/DDBJ whole genome shotgun (WGS) entry which is preliminary data.</text>
</comment>
<proteinExistence type="predicted"/>
<feature type="region of interest" description="Disordered" evidence="1">
    <location>
        <begin position="1"/>
        <end position="27"/>
    </location>
</feature>
<keyword evidence="3" id="KW-1185">Reference proteome</keyword>
<dbReference type="Proteomes" id="UP001487740">
    <property type="component" value="Unassembled WGS sequence"/>
</dbReference>
<name>A0AAW0TPE5_SCYPA</name>
<dbReference type="AlphaFoldDB" id="A0AAW0TPE5"/>
<dbReference type="EMBL" id="JARAKH010000028">
    <property type="protein sequence ID" value="KAK8388545.1"/>
    <property type="molecule type" value="Genomic_DNA"/>
</dbReference>
<reference evidence="2 3" key="1">
    <citation type="submission" date="2023-03" db="EMBL/GenBank/DDBJ databases">
        <title>High-quality genome of Scylla paramamosain provides insights in environmental adaptation.</title>
        <authorList>
            <person name="Zhang L."/>
        </authorList>
    </citation>
    <scope>NUCLEOTIDE SEQUENCE [LARGE SCALE GENOMIC DNA]</scope>
    <source>
        <strain evidence="2">LZ_2023a</strain>
        <tissue evidence="2">Muscle</tissue>
    </source>
</reference>
<accession>A0AAW0TPE5</accession>
<sequence>MTLELSPAPPPLHRLAPTPGTSYGEGGWRGVGAGSLFDLLGVCSGGGGGGRSPMEQAGVLGAVRGRDGNGSYPDIHSWFVRGSGCRRWWQSAEDRRKDIHR</sequence>
<protein>
    <submittedName>
        <fullName evidence="2">Uncharacterized protein</fullName>
    </submittedName>
</protein>
<organism evidence="2 3">
    <name type="scientific">Scylla paramamosain</name>
    <name type="common">Mud crab</name>
    <dbReference type="NCBI Taxonomy" id="85552"/>
    <lineage>
        <taxon>Eukaryota</taxon>
        <taxon>Metazoa</taxon>
        <taxon>Ecdysozoa</taxon>
        <taxon>Arthropoda</taxon>
        <taxon>Crustacea</taxon>
        <taxon>Multicrustacea</taxon>
        <taxon>Malacostraca</taxon>
        <taxon>Eumalacostraca</taxon>
        <taxon>Eucarida</taxon>
        <taxon>Decapoda</taxon>
        <taxon>Pleocyemata</taxon>
        <taxon>Brachyura</taxon>
        <taxon>Eubrachyura</taxon>
        <taxon>Portunoidea</taxon>
        <taxon>Portunidae</taxon>
        <taxon>Portuninae</taxon>
        <taxon>Scylla</taxon>
    </lineage>
</organism>
<evidence type="ECO:0000313" key="3">
    <source>
        <dbReference type="Proteomes" id="UP001487740"/>
    </source>
</evidence>
<gene>
    <name evidence="2" type="ORF">O3P69_020492</name>
</gene>